<accession>A0A8J6U3V2</accession>
<dbReference type="AlphaFoldDB" id="A0A8J6U3V2"/>
<dbReference type="Pfam" id="PF24827">
    <property type="entry name" value="AstE_AspA_cat"/>
    <property type="match status" value="1"/>
</dbReference>
<comment type="cofactor">
    <cofactor evidence="1">
        <name>Zn(2+)</name>
        <dbReference type="ChEBI" id="CHEBI:29105"/>
    </cofactor>
</comment>
<evidence type="ECO:0000256" key="3">
    <source>
        <dbReference type="ARBA" id="ARBA00022801"/>
    </source>
</evidence>
<evidence type="ECO:0000313" key="7">
    <source>
        <dbReference type="Proteomes" id="UP000643405"/>
    </source>
</evidence>
<dbReference type="PANTHER" id="PTHR37326:SF1">
    <property type="entry name" value="BLL3975 PROTEIN"/>
    <property type="match status" value="1"/>
</dbReference>
<dbReference type="SUPFAM" id="SSF53187">
    <property type="entry name" value="Zn-dependent exopeptidases"/>
    <property type="match status" value="1"/>
</dbReference>
<dbReference type="GO" id="GO:0046872">
    <property type="term" value="F:metal ion binding"/>
    <property type="evidence" value="ECO:0007669"/>
    <property type="project" value="UniProtKB-KW"/>
</dbReference>
<dbReference type="InterPro" id="IPR053138">
    <property type="entry name" value="N-alpha-Ac-DABA_deacetylase"/>
</dbReference>
<dbReference type="Gene3D" id="3.40.630.10">
    <property type="entry name" value="Zn peptidases"/>
    <property type="match status" value="1"/>
</dbReference>
<organism evidence="6 7">
    <name type="scientific">Oryzicola mucosus</name>
    <dbReference type="NCBI Taxonomy" id="2767425"/>
    <lineage>
        <taxon>Bacteria</taxon>
        <taxon>Pseudomonadati</taxon>
        <taxon>Pseudomonadota</taxon>
        <taxon>Alphaproteobacteria</taxon>
        <taxon>Hyphomicrobiales</taxon>
        <taxon>Phyllobacteriaceae</taxon>
        <taxon>Oryzicola</taxon>
    </lineage>
</organism>
<evidence type="ECO:0000256" key="1">
    <source>
        <dbReference type="ARBA" id="ARBA00001947"/>
    </source>
</evidence>
<keyword evidence="7" id="KW-1185">Reference proteome</keyword>
<dbReference type="InterPro" id="IPR043795">
    <property type="entry name" value="N-alpha-Ac-DABA-like"/>
</dbReference>
<feature type="domain" description="Succinylglutamate desuccinylase/Aspartoacylase catalytic" evidence="5">
    <location>
        <begin position="49"/>
        <end position="247"/>
    </location>
</feature>
<dbReference type="PIRSF" id="PIRSF039012">
    <property type="entry name" value="ASP"/>
    <property type="match status" value="1"/>
</dbReference>
<proteinExistence type="predicted"/>
<dbReference type="Proteomes" id="UP000643405">
    <property type="component" value="Unassembled WGS sequence"/>
</dbReference>
<evidence type="ECO:0000256" key="4">
    <source>
        <dbReference type="ARBA" id="ARBA00022833"/>
    </source>
</evidence>
<reference evidence="6" key="1">
    <citation type="submission" date="2020-09" db="EMBL/GenBank/DDBJ databases">
        <title>Genome seq and assembly of Tianweitania sp.</title>
        <authorList>
            <person name="Chhetri G."/>
        </authorList>
    </citation>
    <scope>NUCLEOTIDE SEQUENCE</scope>
    <source>
        <strain evidence="6">Rool2</strain>
    </source>
</reference>
<evidence type="ECO:0000256" key="2">
    <source>
        <dbReference type="ARBA" id="ARBA00022723"/>
    </source>
</evidence>
<keyword evidence="2" id="KW-0479">Metal-binding</keyword>
<protein>
    <submittedName>
        <fullName evidence="6">Succinylglutamate desuccinylase/aspartoacylase family protein</fullName>
    </submittedName>
</protein>
<name>A0A8J6U3V2_9HYPH</name>
<dbReference type="EMBL" id="JACVVX010000013">
    <property type="protein sequence ID" value="MBD0417388.1"/>
    <property type="molecule type" value="Genomic_DNA"/>
</dbReference>
<evidence type="ECO:0000313" key="6">
    <source>
        <dbReference type="EMBL" id="MBD0417388.1"/>
    </source>
</evidence>
<keyword evidence="3" id="KW-0378">Hydrolase</keyword>
<sequence length="342" mass="36373">MMTSRDEFISVGSATAAPGQVANGELRVGRLSSGSDLTMPVCIANGRAPGPTLWLNGAVHGDEVNAFMVMRRLIASLDTETLQGAVVCTPLSNPASVNWRSKINNLDWLDLDQQFPGRADGTYSQRVAHILFEAVRRYATHLISFHTVGTAYAAEPYTVFKAHAGMSPDFGRRTEAMALSFGTQLNCRVDLATATGEIAGGVNGGIDAACAAEGIIAFMAEIGSGGDFQEGPITTGLSGTRAVMAHLGMIGAQQDTESRTGRKIVTKRTFAYADAAGMLIDCAPAGALVKAGQPLGRIVNFFEDRDVVRAARDSIVIMSRRDPVVHEGDRLAFLALEWQDIP</sequence>
<gene>
    <name evidence="6" type="ORF">ICI42_22355</name>
</gene>
<dbReference type="InterPro" id="IPR055438">
    <property type="entry name" value="AstE_AspA_cat"/>
</dbReference>
<comment type="caution">
    <text evidence="6">The sequence shown here is derived from an EMBL/GenBank/DDBJ whole genome shotgun (WGS) entry which is preliminary data.</text>
</comment>
<evidence type="ECO:0000259" key="5">
    <source>
        <dbReference type="Pfam" id="PF24827"/>
    </source>
</evidence>
<dbReference type="GO" id="GO:0016811">
    <property type="term" value="F:hydrolase activity, acting on carbon-nitrogen (but not peptide) bonds, in linear amides"/>
    <property type="evidence" value="ECO:0007669"/>
    <property type="project" value="InterPro"/>
</dbReference>
<keyword evidence="4" id="KW-0862">Zinc</keyword>
<dbReference type="GO" id="GO:0016788">
    <property type="term" value="F:hydrolase activity, acting on ester bonds"/>
    <property type="evidence" value="ECO:0007669"/>
    <property type="project" value="InterPro"/>
</dbReference>
<dbReference type="PANTHER" id="PTHR37326">
    <property type="entry name" value="BLL3975 PROTEIN"/>
    <property type="match status" value="1"/>
</dbReference>